<keyword evidence="6" id="KW-0677">Repeat</keyword>
<evidence type="ECO:0000256" key="6">
    <source>
        <dbReference type="ARBA" id="ARBA00022737"/>
    </source>
</evidence>
<dbReference type="OrthoDB" id="9762009at2"/>
<accession>A0A0L6TZA7</accession>
<dbReference type="GO" id="GO:0032049">
    <property type="term" value="P:cardiolipin biosynthetic process"/>
    <property type="evidence" value="ECO:0007669"/>
    <property type="project" value="UniProtKB-UniRule"/>
</dbReference>
<keyword evidence="9 13" id="KW-0472">Membrane</keyword>
<dbReference type="SUPFAM" id="SSF56024">
    <property type="entry name" value="Phospholipase D/nuclease"/>
    <property type="match status" value="2"/>
</dbReference>
<feature type="transmembrane region" description="Helical" evidence="13">
    <location>
        <begin position="37"/>
        <end position="55"/>
    </location>
</feature>
<dbReference type="Pfam" id="PF13091">
    <property type="entry name" value="PLDc_2"/>
    <property type="match status" value="2"/>
</dbReference>
<dbReference type="PROSITE" id="PS50035">
    <property type="entry name" value="PLD"/>
    <property type="match status" value="2"/>
</dbReference>
<evidence type="ECO:0000256" key="12">
    <source>
        <dbReference type="NCBIfam" id="TIGR04265"/>
    </source>
</evidence>
<protein>
    <recommendedName>
        <fullName evidence="12">Cardiolipin synthase</fullName>
        <ecNumber evidence="12">2.7.8.-</ecNumber>
    </recommendedName>
</protein>
<evidence type="ECO:0000313" key="15">
    <source>
        <dbReference type="EMBL" id="KNZ41609.1"/>
    </source>
</evidence>
<dbReference type="NCBIfam" id="TIGR04265">
    <property type="entry name" value="bac_cardiolipin"/>
    <property type="match status" value="1"/>
</dbReference>
<dbReference type="PANTHER" id="PTHR21248:SF22">
    <property type="entry name" value="PHOSPHOLIPASE D"/>
    <property type="match status" value="1"/>
</dbReference>
<evidence type="ECO:0000256" key="11">
    <source>
        <dbReference type="ARBA" id="ARBA00023264"/>
    </source>
</evidence>
<dbReference type="Proteomes" id="UP000036873">
    <property type="component" value="Unassembled WGS sequence"/>
</dbReference>
<keyword evidence="16" id="KW-1185">Reference proteome</keyword>
<feature type="domain" description="PLD phosphodiesterase" evidence="14">
    <location>
        <begin position="417"/>
        <end position="444"/>
    </location>
</feature>
<dbReference type="RefSeq" id="WP_050740551.1">
    <property type="nucleotide sequence ID" value="NZ_LGYO01000027.1"/>
</dbReference>
<dbReference type="AlphaFoldDB" id="A0A0L6TZA7"/>
<evidence type="ECO:0000256" key="4">
    <source>
        <dbReference type="ARBA" id="ARBA00022679"/>
    </source>
</evidence>
<sequence length="504" mass="57796">MKNFQSHTRFIVNVVLILIQLIIFGILIYIFRERLLAGYWIIEAVAIIVALHIIYRKLSASYKISWIIFVLIFPFVGILLYLLWGDRRISKKNLVRLDEIHQNTFAELGQNPVVYNSIMDLGIKKEVDLVKRLADLPVWKNTKTEYLKLGEIMHQANLDAINEAEKFIFLEYFIVTPGKMYDELMNALYRKAEAGVDVRMMVDAGGSMTTMPKNFFKTCEEHKIRCVPFNPLSASLYRFISFRDHRKMTIVDGNVAIAGGINIGDEYINEIEVHGHWKDMALRIEGDAVYSMTTIFLNLWEYVTGEKTVLGDYRATKESPKSDEFVMPFCDGPINERSPIENTYMNIFANAKKYIYITTPYLILDTDLTNCILLAARSGVDVRIITPGIPDQKIVYATTRAFYGDLLAEGVRIYEYTPGFLHGKVLVTDDAVSIVGSINMDYRSLAWNYEYGTWVHNSDTVMVIKEDVLNIIGVSREILYSNWKKKSFLKKLGQSILRIAAPLL</sequence>
<dbReference type="STRING" id="52689.AKG39_11545"/>
<evidence type="ECO:0000256" key="3">
    <source>
        <dbReference type="ARBA" id="ARBA00022516"/>
    </source>
</evidence>
<keyword evidence="2" id="KW-1003">Cell membrane</keyword>
<evidence type="ECO:0000256" key="10">
    <source>
        <dbReference type="ARBA" id="ARBA00023209"/>
    </source>
</evidence>
<reference evidence="16" key="1">
    <citation type="submission" date="2015-07" db="EMBL/GenBank/DDBJ databases">
        <title>Draft genome sequence of Acetobacterium bakii DSM 8293, a potential psychrophilic chemical producer through syngas fermentation.</title>
        <authorList>
            <person name="Song Y."/>
            <person name="Hwang S."/>
            <person name="Cho B.-K."/>
        </authorList>
    </citation>
    <scope>NUCLEOTIDE SEQUENCE [LARGE SCALE GENOMIC DNA]</scope>
    <source>
        <strain evidence="16">DSM 8239</strain>
    </source>
</reference>
<dbReference type="EMBL" id="LGYO01000027">
    <property type="protein sequence ID" value="KNZ41609.1"/>
    <property type="molecule type" value="Genomic_DNA"/>
</dbReference>
<name>A0A0L6TZA7_9FIRM</name>
<keyword evidence="10" id="KW-0594">Phospholipid biosynthesis</keyword>
<keyword evidence="5 13" id="KW-0812">Transmembrane</keyword>
<gene>
    <name evidence="15" type="ORF">AKG39_11545</name>
</gene>
<keyword evidence="4" id="KW-0808">Transferase</keyword>
<dbReference type="Gene3D" id="3.30.870.10">
    <property type="entry name" value="Endonuclease Chain A"/>
    <property type="match status" value="2"/>
</dbReference>
<evidence type="ECO:0000259" key="14">
    <source>
        <dbReference type="PROSITE" id="PS50035"/>
    </source>
</evidence>
<dbReference type="InterPro" id="IPR001736">
    <property type="entry name" value="PLipase_D/transphosphatidylase"/>
</dbReference>
<feature type="transmembrane region" description="Helical" evidence="13">
    <location>
        <begin position="12"/>
        <end position="31"/>
    </location>
</feature>
<dbReference type="PATRIC" id="fig|52689.4.peg.1540"/>
<keyword evidence="8" id="KW-0443">Lipid metabolism</keyword>
<organism evidence="15 16">
    <name type="scientific">Acetobacterium bakii</name>
    <dbReference type="NCBI Taxonomy" id="52689"/>
    <lineage>
        <taxon>Bacteria</taxon>
        <taxon>Bacillati</taxon>
        <taxon>Bacillota</taxon>
        <taxon>Clostridia</taxon>
        <taxon>Eubacteriales</taxon>
        <taxon>Eubacteriaceae</taxon>
        <taxon>Acetobacterium</taxon>
    </lineage>
</organism>
<dbReference type="GO" id="GO:0008808">
    <property type="term" value="F:cardiolipin synthase activity"/>
    <property type="evidence" value="ECO:0007669"/>
    <property type="project" value="UniProtKB-UniRule"/>
</dbReference>
<keyword evidence="11" id="KW-1208">Phospholipid metabolism</keyword>
<comment type="subcellular location">
    <subcellularLocation>
        <location evidence="1">Cell membrane</location>
        <topology evidence="1">Multi-pass membrane protein</topology>
    </subcellularLocation>
</comment>
<evidence type="ECO:0000256" key="7">
    <source>
        <dbReference type="ARBA" id="ARBA00022989"/>
    </source>
</evidence>
<proteinExistence type="predicted"/>
<dbReference type="InterPro" id="IPR025202">
    <property type="entry name" value="PLD-like_dom"/>
</dbReference>
<dbReference type="SMART" id="SM00155">
    <property type="entry name" value="PLDc"/>
    <property type="match status" value="2"/>
</dbReference>
<feature type="transmembrane region" description="Helical" evidence="13">
    <location>
        <begin position="64"/>
        <end position="84"/>
    </location>
</feature>
<dbReference type="InterPro" id="IPR022924">
    <property type="entry name" value="Cardiolipin_synthase"/>
</dbReference>
<evidence type="ECO:0000256" key="8">
    <source>
        <dbReference type="ARBA" id="ARBA00023098"/>
    </source>
</evidence>
<dbReference type="CDD" id="cd09160">
    <property type="entry name" value="PLDc_SMU_988_like_2"/>
    <property type="match status" value="1"/>
</dbReference>
<dbReference type="PANTHER" id="PTHR21248">
    <property type="entry name" value="CARDIOLIPIN SYNTHASE"/>
    <property type="match status" value="1"/>
</dbReference>
<evidence type="ECO:0000256" key="9">
    <source>
        <dbReference type="ARBA" id="ARBA00023136"/>
    </source>
</evidence>
<dbReference type="Pfam" id="PF13396">
    <property type="entry name" value="PLDc_N"/>
    <property type="match status" value="1"/>
</dbReference>
<dbReference type="InterPro" id="IPR027379">
    <property type="entry name" value="CLS_N"/>
</dbReference>
<feature type="domain" description="PLD phosphodiesterase" evidence="14">
    <location>
        <begin position="240"/>
        <end position="267"/>
    </location>
</feature>
<keyword evidence="3" id="KW-0444">Lipid biosynthesis</keyword>
<evidence type="ECO:0000313" key="16">
    <source>
        <dbReference type="Proteomes" id="UP000036873"/>
    </source>
</evidence>
<evidence type="ECO:0000256" key="1">
    <source>
        <dbReference type="ARBA" id="ARBA00004651"/>
    </source>
</evidence>
<dbReference type="GO" id="GO:0005886">
    <property type="term" value="C:plasma membrane"/>
    <property type="evidence" value="ECO:0007669"/>
    <property type="project" value="UniProtKB-SubCell"/>
</dbReference>
<evidence type="ECO:0000256" key="2">
    <source>
        <dbReference type="ARBA" id="ARBA00022475"/>
    </source>
</evidence>
<keyword evidence="7 13" id="KW-1133">Transmembrane helix</keyword>
<evidence type="ECO:0000256" key="13">
    <source>
        <dbReference type="SAM" id="Phobius"/>
    </source>
</evidence>
<comment type="caution">
    <text evidence="15">The sequence shown here is derived from an EMBL/GenBank/DDBJ whole genome shotgun (WGS) entry which is preliminary data.</text>
</comment>
<evidence type="ECO:0000256" key="5">
    <source>
        <dbReference type="ARBA" id="ARBA00022692"/>
    </source>
</evidence>
<dbReference type="EC" id="2.7.8.-" evidence="12"/>